<evidence type="ECO:0000256" key="8">
    <source>
        <dbReference type="ARBA" id="ARBA00022741"/>
    </source>
</evidence>
<evidence type="ECO:0000256" key="12">
    <source>
        <dbReference type="ARBA" id="ARBA00023136"/>
    </source>
</evidence>
<evidence type="ECO:0000256" key="2">
    <source>
        <dbReference type="ARBA" id="ARBA00022527"/>
    </source>
</evidence>
<dbReference type="GO" id="GO:0016020">
    <property type="term" value="C:membrane"/>
    <property type="evidence" value="ECO:0007669"/>
    <property type="project" value="UniProtKB-SubCell"/>
</dbReference>
<feature type="binding site" evidence="17">
    <location>
        <position position="75"/>
    </location>
    <ligand>
        <name>ATP</name>
        <dbReference type="ChEBI" id="CHEBI:30616"/>
    </ligand>
</feature>
<dbReference type="InterPro" id="IPR011009">
    <property type="entry name" value="Kinase-like_dom_sf"/>
</dbReference>
<evidence type="ECO:0000256" key="10">
    <source>
        <dbReference type="ARBA" id="ARBA00022840"/>
    </source>
</evidence>
<reference evidence="21 22" key="1">
    <citation type="submission" date="2019-12" db="EMBL/GenBank/DDBJ databases">
        <authorList>
            <person name="Alioto T."/>
            <person name="Alioto T."/>
            <person name="Gomez Garrido J."/>
        </authorList>
    </citation>
    <scope>NUCLEOTIDE SEQUENCE [LARGE SCALE GENOMIC DNA]</scope>
</reference>
<sequence length="392" mass="43607">MSCFTICCSRDASSPTRQRVNIDAEISGIENAKLYSYKELKLATDNFNLSNKIGEGGFGSVYKGRLNDGSLAAIKVLSAESQQGVREFLTEIVVISGIEHENLVKLYGCCAEGDHRVLVYGYLENNSLSKTLLGGRYSGIQFSWKIRTKICIGVARGIMFLHEEIQPHIVHRDIKASNILLDKDLNPKISDFGLAKLFPDNQTHISTRVAGTIGYMAPEYASRGQLTRKADIYSFGVLLMEIVGGRFNTNKRLPAEDKHILRRAWRLYEQGDLVHLVDTALEGDFDVDEARKYLKIGLLCAQEKPNNRPSMSIVVRMLTGEMDVDEKTISRPGLMPQFAPMESSQSNISYTCSPGSGKQDNSSGKQDMLSSSQNTTMTYATMSYTSIYDRSD</sequence>
<keyword evidence="13" id="KW-0675">Receptor</keyword>
<evidence type="ECO:0000256" key="13">
    <source>
        <dbReference type="ARBA" id="ARBA00023170"/>
    </source>
</evidence>
<feature type="domain" description="Protein kinase" evidence="20">
    <location>
        <begin position="47"/>
        <end position="329"/>
    </location>
</feature>
<dbReference type="AlphaFoldDB" id="A0A8S0VEV0"/>
<evidence type="ECO:0000256" key="17">
    <source>
        <dbReference type="PROSITE-ProRule" id="PRU10141"/>
    </source>
</evidence>
<evidence type="ECO:0000256" key="19">
    <source>
        <dbReference type="SAM" id="MobiDB-lite"/>
    </source>
</evidence>
<protein>
    <submittedName>
        <fullName evidence="21">Serine threonine- kinase</fullName>
    </submittedName>
</protein>
<evidence type="ECO:0000256" key="3">
    <source>
        <dbReference type="ARBA" id="ARBA00022553"/>
    </source>
</evidence>
<keyword evidence="10 17" id="KW-0067">ATP-binding</keyword>
<dbReference type="SMART" id="SM00220">
    <property type="entry name" value="S_TKc"/>
    <property type="match status" value="1"/>
</dbReference>
<dbReference type="PANTHER" id="PTHR47973">
    <property type="entry name" value="CYSTEINE-RICH RECEPTOR-LIKE PROTEIN KINASE 3"/>
    <property type="match status" value="1"/>
</dbReference>
<comment type="subcellular location">
    <subcellularLocation>
        <location evidence="1">Membrane</location>
        <topology evidence="1">Single-pass membrane protein</topology>
    </subcellularLocation>
</comment>
<gene>
    <name evidence="21" type="ORF">OLEA9_A007218</name>
</gene>
<evidence type="ECO:0000256" key="18">
    <source>
        <dbReference type="RuleBase" id="RU000304"/>
    </source>
</evidence>
<dbReference type="PROSITE" id="PS50011">
    <property type="entry name" value="PROTEIN_KINASE_DOM"/>
    <property type="match status" value="1"/>
</dbReference>
<evidence type="ECO:0000256" key="14">
    <source>
        <dbReference type="ARBA" id="ARBA00023180"/>
    </source>
</evidence>
<dbReference type="CDD" id="cd14066">
    <property type="entry name" value="STKc_IRAK"/>
    <property type="match status" value="1"/>
</dbReference>
<dbReference type="FunFam" id="1.10.510.10:FF:000044">
    <property type="entry name" value="Putative LRR receptor-like serine/threonine-protein kinase"/>
    <property type="match status" value="1"/>
</dbReference>
<evidence type="ECO:0000256" key="9">
    <source>
        <dbReference type="ARBA" id="ARBA00022777"/>
    </source>
</evidence>
<dbReference type="InterPro" id="IPR017441">
    <property type="entry name" value="Protein_kinase_ATP_BS"/>
</dbReference>
<keyword evidence="3" id="KW-0597">Phosphoprotein</keyword>
<dbReference type="FunFam" id="3.30.200.20:FF:000225">
    <property type="entry name" value="cold-responsive protein kinase 1"/>
    <property type="match status" value="1"/>
</dbReference>
<evidence type="ECO:0000259" key="20">
    <source>
        <dbReference type="PROSITE" id="PS50011"/>
    </source>
</evidence>
<name>A0A8S0VEV0_OLEEU</name>
<dbReference type="Proteomes" id="UP000594638">
    <property type="component" value="Unassembled WGS sequence"/>
</dbReference>
<dbReference type="OrthoDB" id="4062651at2759"/>
<dbReference type="PROSITE" id="PS00108">
    <property type="entry name" value="PROTEIN_KINASE_ST"/>
    <property type="match status" value="1"/>
</dbReference>
<comment type="caution">
    <text evidence="21">The sequence shown here is derived from an EMBL/GenBank/DDBJ whole genome shotgun (WGS) entry which is preliminary data.</text>
</comment>
<keyword evidence="5" id="KW-0812">Transmembrane</keyword>
<keyword evidence="22" id="KW-1185">Reference proteome</keyword>
<evidence type="ECO:0000256" key="4">
    <source>
        <dbReference type="ARBA" id="ARBA00022679"/>
    </source>
</evidence>
<dbReference type="SUPFAM" id="SSF56112">
    <property type="entry name" value="Protein kinase-like (PK-like)"/>
    <property type="match status" value="1"/>
</dbReference>
<feature type="binding site" evidence="16">
    <location>
        <position position="178"/>
    </location>
    <ligand>
        <name>Mg(2+)</name>
        <dbReference type="ChEBI" id="CHEBI:18420"/>
    </ligand>
</feature>
<dbReference type="InterPro" id="IPR052059">
    <property type="entry name" value="CR_Ser/Thr_kinase"/>
</dbReference>
<comment type="similarity">
    <text evidence="18">Belongs to the protein kinase superfamily.</text>
</comment>
<evidence type="ECO:0000256" key="16">
    <source>
        <dbReference type="PIRSR" id="PIRSR000615-3"/>
    </source>
</evidence>
<dbReference type="PROSITE" id="PS00107">
    <property type="entry name" value="PROTEIN_KINASE_ATP"/>
    <property type="match status" value="1"/>
</dbReference>
<feature type="region of interest" description="Disordered" evidence="19">
    <location>
        <begin position="345"/>
        <end position="374"/>
    </location>
</feature>
<evidence type="ECO:0000313" key="21">
    <source>
        <dbReference type="EMBL" id="CAA3032389.1"/>
    </source>
</evidence>
<evidence type="ECO:0000256" key="6">
    <source>
        <dbReference type="ARBA" id="ARBA00022729"/>
    </source>
</evidence>
<dbReference type="Gramene" id="OE9A007218T1">
    <property type="protein sequence ID" value="OE9A007218C1"/>
    <property type="gene ID" value="OE9A007218"/>
</dbReference>
<keyword evidence="14" id="KW-0325">Glycoprotein</keyword>
<feature type="active site" description="Proton acceptor" evidence="15">
    <location>
        <position position="173"/>
    </location>
</feature>
<evidence type="ECO:0000256" key="15">
    <source>
        <dbReference type="PIRSR" id="PIRSR000615-1"/>
    </source>
</evidence>
<organism evidence="21 22">
    <name type="scientific">Olea europaea subsp. europaea</name>
    <dbReference type="NCBI Taxonomy" id="158383"/>
    <lineage>
        <taxon>Eukaryota</taxon>
        <taxon>Viridiplantae</taxon>
        <taxon>Streptophyta</taxon>
        <taxon>Embryophyta</taxon>
        <taxon>Tracheophyta</taxon>
        <taxon>Spermatophyta</taxon>
        <taxon>Magnoliopsida</taxon>
        <taxon>eudicotyledons</taxon>
        <taxon>Gunneridae</taxon>
        <taxon>Pentapetalae</taxon>
        <taxon>asterids</taxon>
        <taxon>lamiids</taxon>
        <taxon>Lamiales</taxon>
        <taxon>Oleaceae</taxon>
        <taxon>Oleeae</taxon>
        <taxon>Olea</taxon>
    </lineage>
</organism>
<keyword evidence="7" id="KW-0677">Repeat</keyword>
<keyword evidence="8 17" id="KW-0547">Nucleotide-binding</keyword>
<keyword evidence="12" id="KW-0472">Membrane</keyword>
<dbReference type="Pfam" id="PF00069">
    <property type="entry name" value="Pkinase"/>
    <property type="match status" value="1"/>
</dbReference>
<dbReference type="InterPro" id="IPR000719">
    <property type="entry name" value="Prot_kinase_dom"/>
</dbReference>
<keyword evidence="4" id="KW-0808">Transferase</keyword>
<dbReference type="GO" id="GO:0005524">
    <property type="term" value="F:ATP binding"/>
    <property type="evidence" value="ECO:0007669"/>
    <property type="project" value="UniProtKB-UniRule"/>
</dbReference>
<keyword evidence="16" id="KW-0460">Magnesium</keyword>
<feature type="binding site" evidence="16">
    <location>
        <position position="191"/>
    </location>
    <ligand>
        <name>Mg(2+)</name>
        <dbReference type="ChEBI" id="CHEBI:18420"/>
    </ligand>
</feature>
<dbReference type="Gene3D" id="1.10.510.10">
    <property type="entry name" value="Transferase(Phosphotransferase) domain 1"/>
    <property type="match status" value="1"/>
</dbReference>
<accession>A0A8S0VEV0</accession>
<dbReference type="GO" id="GO:0004674">
    <property type="term" value="F:protein serine/threonine kinase activity"/>
    <property type="evidence" value="ECO:0007669"/>
    <property type="project" value="UniProtKB-KW"/>
</dbReference>
<proteinExistence type="inferred from homology"/>
<evidence type="ECO:0000256" key="1">
    <source>
        <dbReference type="ARBA" id="ARBA00004167"/>
    </source>
</evidence>
<dbReference type="Gene3D" id="3.30.200.20">
    <property type="entry name" value="Phosphorylase Kinase, domain 1"/>
    <property type="match status" value="1"/>
</dbReference>
<evidence type="ECO:0000256" key="11">
    <source>
        <dbReference type="ARBA" id="ARBA00022989"/>
    </source>
</evidence>
<keyword evidence="9 21" id="KW-0418">Kinase</keyword>
<keyword evidence="6" id="KW-0732">Signal</keyword>
<dbReference type="InterPro" id="IPR008271">
    <property type="entry name" value="Ser/Thr_kinase_AS"/>
</dbReference>
<dbReference type="EMBL" id="CACTIH010009572">
    <property type="protein sequence ID" value="CAA3032389.1"/>
    <property type="molecule type" value="Genomic_DNA"/>
</dbReference>
<dbReference type="Gramene" id="OE9A007218T2">
    <property type="protein sequence ID" value="OE9A007218C2"/>
    <property type="gene ID" value="OE9A007218"/>
</dbReference>
<keyword evidence="11" id="KW-1133">Transmembrane helix</keyword>
<evidence type="ECO:0000313" key="22">
    <source>
        <dbReference type="Proteomes" id="UP000594638"/>
    </source>
</evidence>
<keyword evidence="16" id="KW-0479">Metal-binding</keyword>
<evidence type="ECO:0000256" key="5">
    <source>
        <dbReference type="ARBA" id="ARBA00022692"/>
    </source>
</evidence>
<keyword evidence="2 18" id="KW-0723">Serine/threonine-protein kinase</keyword>
<evidence type="ECO:0000256" key="7">
    <source>
        <dbReference type="ARBA" id="ARBA00022737"/>
    </source>
</evidence>
<dbReference type="GO" id="GO:0046872">
    <property type="term" value="F:metal ion binding"/>
    <property type="evidence" value="ECO:0007669"/>
    <property type="project" value="UniProtKB-KW"/>
</dbReference>